<dbReference type="NCBIfam" id="TIGR00337">
    <property type="entry name" value="PyrG"/>
    <property type="match status" value="1"/>
</dbReference>
<comment type="caution">
    <text evidence="14">The sequence shown here is derived from an EMBL/GenBank/DDBJ whole genome shotgun (WGS) entry which is preliminary data.</text>
</comment>
<feature type="active site" description="Nucleophile; for glutamine hydrolysis" evidence="11">
    <location>
        <position position="384"/>
    </location>
</feature>
<dbReference type="SUPFAM" id="SSF52540">
    <property type="entry name" value="P-loop containing nucleoside triphosphate hydrolases"/>
    <property type="match status" value="1"/>
</dbReference>
<dbReference type="InterPro" id="IPR017926">
    <property type="entry name" value="GATASE"/>
</dbReference>
<feature type="binding site" evidence="11">
    <location>
        <position position="224"/>
    </location>
    <ligand>
        <name>UTP</name>
        <dbReference type="ChEBI" id="CHEBI:46398"/>
    </ligand>
</feature>
<protein>
    <recommendedName>
        <fullName evidence="11">CTP synthase</fullName>
        <ecNumber evidence="11">6.3.4.2</ecNumber>
    </recommendedName>
    <alternativeName>
        <fullName evidence="11">Cytidine 5'-triphosphate synthase</fullName>
    </alternativeName>
    <alternativeName>
        <fullName evidence="11">Cytidine triphosphate synthetase</fullName>
        <shortName evidence="11">CTP synthetase</shortName>
        <shortName evidence="11">CTPS</shortName>
    </alternativeName>
    <alternativeName>
        <fullName evidence="11">UTP--ammonia ligase</fullName>
    </alternativeName>
</protein>
<dbReference type="InterPro" id="IPR017456">
    <property type="entry name" value="CTP_synthase_N"/>
</dbReference>
<dbReference type="Gene3D" id="3.40.50.880">
    <property type="match status" value="1"/>
</dbReference>
<feature type="binding site" evidence="11">
    <location>
        <begin position="188"/>
        <end position="193"/>
    </location>
    <ligand>
        <name>CTP</name>
        <dbReference type="ChEBI" id="CHEBI:37563"/>
        <note>allosteric inhibitor</note>
    </ligand>
</feature>
<dbReference type="GO" id="GO:0046872">
    <property type="term" value="F:metal ion binding"/>
    <property type="evidence" value="ECO:0007669"/>
    <property type="project" value="UniProtKB-KW"/>
</dbReference>
<feature type="binding site" evidence="11">
    <location>
        <position position="71"/>
    </location>
    <ligand>
        <name>Mg(2+)</name>
        <dbReference type="ChEBI" id="CHEBI:18420"/>
    </ligand>
</feature>
<gene>
    <name evidence="11" type="primary">pyrG</name>
    <name evidence="14" type="ORF">IAD17_01035</name>
</gene>
<dbReference type="EC" id="6.3.4.2" evidence="11"/>
<dbReference type="PANTHER" id="PTHR11550">
    <property type="entry name" value="CTP SYNTHASE"/>
    <property type="match status" value="1"/>
</dbReference>
<dbReference type="FunFam" id="3.40.50.300:FF:000009">
    <property type="entry name" value="CTP synthase"/>
    <property type="match status" value="1"/>
</dbReference>
<feature type="domain" description="CTP synthase N-terminal" evidence="13">
    <location>
        <begin position="3"/>
        <end position="267"/>
    </location>
</feature>
<feature type="binding site" evidence="11">
    <location>
        <begin position="385"/>
        <end position="388"/>
    </location>
    <ligand>
        <name>L-glutamine</name>
        <dbReference type="ChEBI" id="CHEBI:58359"/>
    </ligand>
</feature>
<comment type="subunit">
    <text evidence="11">Homotetramer.</text>
</comment>
<evidence type="ECO:0000256" key="5">
    <source>
        <dbReference type="ARBA" id="ARBA00022741"/>
    </source>
</evidence>
<comment type="caution">
    <text evidence="11">Lacks conserved residue(s) required for the propagation of feature annotation.</text>
</comment>
<reference evidence="14" key="1">
    <citation type="submission" date="2020-10" db="EMBL/GenBank/DDBJ databases">
        <authorList>
            <person name="Gilroy R."/>
        </authorList>
    </citation>
    <scope>NUCLEOTIDE SEQUENCE</scope>
    <source>
        <strain evidence="14">ChiHjej12B11-29160</strain>
    </source>
</reference>
<comment type="miscellaneous">
    <text evidence="11">CTPSs have evolved a hybrid strategy for distinguishing between UTP and CTP. The overlapping regions of the product feedback inhibitory and substrate sites recognize a common feature in both compounds, the triphosphate moiety. To differentiate isosteric substrate and product pyrimidine rings, an additional pocket far from the expected kinase/ligase catalytic site, specifically recognizes the cytosine and ribose portions of the product inhibitor.</text>
</comment>
<keyword evidence="4 11" id="KW-0479">Metal-binding</keyword>
<evidence type="ECO:0000256" key="1">
    <source>
        <dbReference type="ARBA" id="ARBA00005171"/>
    </source>
</evidence>
<feature type="active site" evidence="11">
    <location>
        <position position="512"/>
    </location>
</feature>
<feature type="binding site" evidence="11">
    <location>
        <position position="408"/>
    </location>
    <ligand>
        <name>L-glutamine</name>
        <dbReference type="ChEBI" id="CHEBI:58359"/>
    </ligand>
</feature>
<evidence type="ECO:0000256" key="4">
    <source>
        <dbReference type="ARBA" id="ARBA00022723"/>
    </source>
</evidence>
<dbReference type="GO" id="GO:0003883">
    <property type="term" value="F:CTP synthase activity"/>
    <property type="evidence" value="ECO:0007669"/>
    <property type="project" value="UniProtKB-UniRule"/>
</dbReference>
<comment type="similarity">
    <text evidence="2 11">Belongs to the CTP synthase family.</text>
</comment>
<dbReference type="GO" id="GO:0097268">
    <property type="term" value="C:cytoophidium"/>
    <property type="evidence" value="ECO:0007669"/>
    <property type="project" value="UniProtKB-ARBA"/>
</dbReference>
<evidence type="ECO:0000313" key="15">
    <source>
        <dbReference type="Proteomes" id="UP000824078"/>
    </source>
</evidence>
<feature type="binding site" evidence="11">
    <location>
        <position position="242"/>
    </location>
    <ligand>
        <name>ATP</name>
        <dbReference type="ChEBI" id="CHEBI:30616"/>
    </ligand>
</feature>
<comment type="function">
    <text evidence="11">Catalyzes the ATP-dependent amination of UTP to CTP with either L-glutamine or ammonia as the source of nitrogen. Regulates intracellular CTP levels through interactions with the four ribonucleotide triphosphates.</text>
</comment>
<feature type="binding site" evidence="11">
    <location>
        <begin position="14"/>
        <end position="19"/>
    </location>
    <ligand>
        <name>ATP</name>
        <dbReference type="ChEBI" id="CHEBI:30616"/>
    </ligand>
</feature>
<evidence type="ECO:0000256" key="8">
    <source>
        <dbReference type="ARBA" id="ARBA00022962"/>
    </source>
</evidence>
<feature type="region of interest" description="Amidoligase domain" evidence="11">
    <location>
        <begin position="1"/>
        <end position="267"/>
    </location>
</feature>
<comment type="pathway">
    <text evidence="1 11">Pyrimidine metabolism; CTP biosynthesis via de novo pathway; CTP from UDP: step 2/2.</text>
</comment>
<reference evidence="14" key="2">
    <citation type="journal article" date="2021" name="PeerJ">
        <title>Extensive microbial diversity within the chicken gut microbiome revealed by metagenomics and culture.</title>
        <authorList>
            <person name="Gilroy R."/>
            <person name="Ravi A."/>
            <person name="Getino M."/>
            <person name="Pursley I."/>
            <person name="Horton D.L."/>
            <person name="Alikhan N.F."/>
            <person name="Baker D."/>
            <person name="Gharbi K."/>
            <person name="Hall N."/>
            <person name="Watson M."/>
            <person name="Adriaenssens E.M."/>
            <person name="Foster-Nyarko E."/>
            <person name="Jarju S."/>
            <person name="Secka A."/>
            <person name="Antonio M."/>
            <person name="Oren A."/>
            <person name="Chaudhuri R.R."/>
            <person name="La Ragione R."/>
            <person name="Hildebrand F."/>
            <person name="Pallen M.J."/>
        </authorList>
    </citation>
    <scope>NUCLEOTIDE SEQUENCE</scope>
    <source>
        <strain evidence="14">ChiHjej12B11-29160</strain>
    </source>
</reference>
<dbReference type="CDD" id="cd01746">
    <property type="entry name" value="GATase1_CTP_Synthase"/>
    <property type="match status" value="1"/>
</dbReference>
<dbReference type="HAMAP" id="MF_01227">
    <property type="entry name" value="PyrG"/>
    <property type="match status" value="1"/>
</dbReference>
<organism evidence="14 15">
    <name type="scientific">Candidatus Coprovicinus avistercoris</name>
    <dbReference type="NCBI Taxonomy" id="2840754"/>
    <lineage>
        <taxon>Bacteria</taxon>
        <taxon>Bacillati</taxon>
        <taxon>Actinomycetota</taxon>
        <taxon>Coriobacteriia</taxon>
        <taxon>Coriobacteriales</taxon>
        <taxon>Coriobacteriaceae</taxon>
        <taxon>Coriobacteriaceae incertae sedis</taxon>
        <taxon>Candidatus Coprovicinus</taxon>
    </lineage>
</organism>
<dbReference type="Gene3D" id="3.40.50.300">
    <property type="entry name" value="P-loop containing nucleotide triphosphate hydrolases"/>
    <property type="match status" value="1"/>
</dbReference>
<dbReference type="Pfam" id="PF06418">
    <property type="entry name" value="CTP_synth_N"/>
    <property type="match status" value="1"/>
</dbReference>
<feature type="binding site" evidence="11">
    <location>
        <position position="141"/>
    </location>
    <ligand>
        <name>Mg(2+)</name>
        <dbReference type="ChEBI" id="CHEBI:18420"/>
    </ligand>
</feature>
<comment type="catalytic activity">
    <reaction evidence="11">
        <text>L-glutamine + H2O = L-glutamate + NH4(+)</text>
        <dbReference type="Rhea" id="RHEA:15889"/>
        <dbReference type="ChEBI" id="CHEBI:15377"/>
        <dbReference type="ChEBI" id="CHEBI:28938"/>
        <dbReference type="ChEBI" id="CHEBI:29985"/>
        <dbReference type="ChEBI" id="CHEBI:58359"/>
    </reaction>
</comment>
<dbReference type="GO" id="GO:0042802">
    <property type="term" value="F:identical protein binding"/>
    <property type="evidence" value="ECO:0007669"/>
    <property type="project" value="TreeGrafter"/>
</dbReference>
<dbReference type="FunFam" id="3.40.50.880:FF:000002">
    <property type="entry name" value="CTP synthase"/>
    <property type="match status" value="1"/>
</dbReference>
<dbReference type="Proteomes" id="UP000824078">
    <property type="component" value="Unassembled WGS sequence"/>
</dbReference>
<feature type="binding site" evidence="11">
    <location>
        <position position="357"/>
    </location>
    <ligand>
        <name>L-glutamine</name>
        <dbReference type="ChEBI" id="CHEBI:58359"/>
    </ligand>
</feature>
<dbReference type="InterPro" id="IPR029062">
    <property type="entry name" value="Class_I_gatase-like"/>
</dbReference>
<feature type="binding site" evidence="11">
    <location>
        <begin position="188"/>
        <end position="193"/>
    </location>
    <ligand>
        <name>UTP</name>
        <dbReference type="ChEBI" id="CHEBI:46398"/>
    </ligand>
</feature>
<feature type="binding site" evidence="11">
    <location>
        <position position="224"/>
    </location>
    <ligand>
        <name>CTP</name>
        <dbReference type="ChEBI" id="CHEBI:37563"/>
        <note>allosteric inhibitor</note>
    </ligand>
</feature>
<dbReference type="GO" id="GO:0005524">
    <property type="term" value="F:ATP binding"/>
    <property type="evidence" value="ECO:0007669"/>
    <property type="project" value="UniProtKB-KW"/>
</dbReference>
<feature type="binding site" evidence="11">
    <location>
        <position position="71"/>
    </location>
    <ligand>
        <name>ATP</name>
        <dbReference type="ChEBI" id="CHEBI:30616"/>
    </ligand>
</feature>
<comment type="catalytic activity">
    <reaction evidence="10 11">
        <text>UTP + L-glutamine + ATP + H2O = CTP + L-glutamate + ADP + phosphate + 2 H(+)</text>
        <dbReference type="Rhea" id="RHEA:26426"/>
        <dbReference type="ChEBI" id="CHEBI:15377"/>
        <dbReference type="ChEBI" id="CHEBI:15378"/>
        <dbReference type="ChEBI" id="CHEBI:29985"/>
        <dbReference type="ChEBI" id="CHEBI:30616"/>
        <dbReference type="ChEBI" id="CHEBI:37563"/>
        <dbReference type="ChEBI" id="CHEBI:43474"/>
        <dbReference type="ChEBI" id="CHEBI:46398"/>
        <dbReference type="ChEBI" id="CHEBI:58359"/>
        <dbReference type="ChEBI" id="CHEBI:456216"/>
        <dbReference type="EC" id="6.3.4.2"/>
    </reaction>
</comment>
<proteinExistence type="inferred from homology"/>
<feature type="active site" evidence="11">
    <location>
        <position position="514"/>
    </location>
</feature>
<evidence type="ECO:0000256" key="6">
    <source>
        <dbReference type="ARBA" id="ARBA00022840"/>
    </source>
</evidence>
<feature type="binding site" evidence="11">
    <location>
        <position position="465"/>
    </location>
    <ligand>
        <name>L-glutamine</name>
        <dbReference type="ChEBI" id="CHEBI:58359"/>
    </ligand>
</feature>
<dbReference type="InterPro" id="IPR004468">
    <property type="entry name" value="CTP_synthase"/>
</dbReference>
<evidence type="ECO:0000313" key="14">
    <source>
        <dbReference type="EMBL" id="HIU23498.1"/>
    </source>
</evidence>
<comment type="catalytic activity">
    <reaction evidence="11">
        <text>UTP + NH4(+) + ATP = CTP + ADP + phosphate + 2 H(+)</text>
        <dbReference type="Rhea" id="RHEA:16597"/>
        <dbReference type="ChEBI" id="CHEBI:15378"/>
        <dbReference type="ChEBI" id="CHEBI:28938"/>
        <dbReference type="ChEBI" id="CHEBI:30616"/>
        <dbReference type="ChEBI" id="CHEBI:37563"/>
        <dbReference type="ChEBI" id="CHEBI:43474"/>
        <dbReference type="ChEBI" id="CHEBI:46398"/>
        <dbReference type="ChEBI" id="CHEBI:456216"/>
    </reaction>
</comment>
<comment type="activity regulation">
    <text evidence="11">Allosterically activated by GTP, when glutamine is the substrate; GTP has no effect on the reaction when ammonia is the substrate. The allosteric effector GTP functions by stabilizing the protein conformation that binds the tetrahedral intermediate(s) formed during glutamine hydrolysis. Inhibited by the product CTP, via allosteric rather than competitive inhibition.</text>
</comment>
<keyword evidence="6 11" id="KW-0067">ATP-binding</keyword>
<keyword evidence="9 11" id="KW-0665">Pyrimidine biosynthesis</keyword>
<dbReference type="GO" id="GO:0044210">
    <property type="term" value="P:'de novo' CTP biosynthetic process"/>
    <property type="evidence" value="ECO:0007669"/>
    <property type="project" value="UniProtKB-UniRule"/>
</dbReference>
<evidence type="ECO:0000256" key="10">
    <source>
        <dbReference type="ARBA" id="ARBA00047781"/>
    </source>
</evidence>
<dbReference type="NCBIfam" id="NF003792">
    <property type="entry name" value="PRK05380.1"/>
    <property type="match status" value="1"/>
</dbReference>
<dbReference type="Pfam" id="PF00117">
    <property type="entry name" value="GATase"/>
    <property type="match status" value="1"/>
</dbReference>
<evidence type="ECO:0000256" key="7">
    <source>
        <dbReference type="ARBA" id="ARBA00022842"/>
    </source>
</evidence>
<dbReference type="CDD" id="cd03113">
    <property type="entry name" value="CTPS_N"/>
    <property type="match status" value="1"/>
</dbReference>
<keyword evidence="5 11" id="KW-0547">Nucleotide-binding</keyword>
<feature type="binding site" evidence="11">
    <location>
        <begin position="148"/>
        <end position="150"/>
    </location>
    <ligand>
        <name>CTP</name>
        <dbReference type="ChEBI" id="CHEBI:37563"/>
        <note>allosteric inhibitor</note>
    </ligand>
</feature>
<feature type="domain" description="Glutamine amidotransferase" evidence="12">
    <location>
        <begin position="305"/>
        <end position="531"/>
    </location>
</feature>
<dbReference type="EMBL" id="DVMQ01000003">
    <property type="protein sequence ID" value="HIU23498.1"/>
    <property type="molecule type" value="Genomic_DNA"/>
</dbReference>
<dbReference type="PROSITE" id="PS51273">
    <property type="entry name" value="GATASE_TYPE_1"/>
    <property type="match status" value="1"/>
</dbReference>
<keyword evidence="3 11" id="KW-0436">Ligase</keyword>
<sequence length="555" mass="61621">MTKHIFVTGGVVSSLGKGITAASLGRLLKSRGYKVMMQKADPYLNVDPGTMSPFQHGEVFVTEDGKETDLDLGHYERFIDENLTRSSNFTTGAIYQSLINRERAGDFLGGTVQVIPHVTNAIKERFRRIEEQTGADVVITELGGTIGDIEGQAFVEAIRQFRKEKGTHDCCLIHVSLVPYIAAAHEVKTKPTQHSVRELRSMGIQPDFIVCRSDHEVDADIRAKIASFCDVDEDCVFENSDLPSIYDVPAHLADQGFDLKVCERLGMDPHESHMERWHAFTSAMHEANKSEDTTKIYVVGKYTQLPDAYLSVIEALHHSGVAFGRHVDIELVDGEALNDSNVEEVLGGADGILVPGGFGLRGIEGKVCAVHRARTLKIPYLGVCLGLQVAVCEFARNVCGLEEASSAEFDPDCPYPVIDLMPDQEEITDKGGTMRLGAYPCKVVPDTLAAEAYNESLVYERHRHRFEVNNAYRDRLIEAGLRISGLSPDERLVEMIELPEEVHPWFVASQAHPEFKSRPDRPAPLFREFVRAAIAHHEGIDRHDVTAYTHTGETE</sequence>
<dbReference type="PANTHER" id="PTHR11550:SF0">
    <property type="entry name" value="CTP SYNTHASE-RELATED"/>
    <property type="match status" value="1"/>
</dbReference>
<dbReference type="GO" id="GO:0005829">
    <property type="term" value="C:cytosol"/>
    <property type="evidence" value="ECO:0007669"/>
    <property type="project" value="TreeGrafter"/>
</dbReference>
<evidence type="ECO:0000259" key="12">
    <source>
        <dbReference type="Pfam" id="PF00117"/>
    </source>
</evidence>
<evidence type="ECO:0000256" key="2">
    <source>
        <dbReference type="ARBA" id="ARBA00007533"/>
    </source>
</evidence>
<evidence type="ECO:0000256" key="3">
    <source>
        <dbReference type="ARBA" id="ARBA00022598"/>
    </source>
</evidence>
<keyword evidence="8 11" id="KW-0315">Glutamine amidotransferase</keyword>
<name>A0A9D1L501_9ACTN</name>
<dbReference type="InterPro" id="IPR033828">
    <property type="entry name" value="GATase1_CTP_Synthase"/>
</dbReference>
<feature type="binding site" evidence="11">
    <location>
        <position position="13"/>
    </location>
    <ligand>
        <name>CTP</name>
        <dbReference type="ChEBI" id="CHEBI:37563"/>
        <note>allosteric inhibitor</note>
    </ligand>
</feature>
<dbReference type="InterPro" id="IPR027417">
    <property type="entry name" value="P-loop_NTPase"/>
</dbReference>
<keyword evidence="7 11" id="KW-0460">Magnesium</keyword>
<evidence type="ECO:0000259" key="13">
    <source>
        <dbReference type="Pfam" id="PF06418"/>
    </source>
</evidence>
<dbReference type="GO" id="GO:0019856">
    <property type="term" value="P:pyrimidine nucleobase biosynthetic process"/>
    <property type="evidence" value="ECO:0007669"/>
    <property type="project" value="TreeGrafter"/>
</dbReference>
<accession>A0A9D1L501</accession>
<evidence type="ECO:0000256" key="9">
    <source>
        <dbReference type="ARBA" id="ARBA00022975"/>
    </source>
</evidence>
<feature type="binding site" evidence="11">
    <location>
        <position position="13"/>
    </location>
    <ligand>
        <name>UTP</name>
        <dbReference type="ChEBI" id="CHEBI:46398"/>
    </ligand>
</feature>
<dbReference type="AlphaFoldDB" id="A0A9D1L501"/>
<dbReference type="SUPFAM" id="SSF52317">
    <property type="entry name" value="Class I glutamine amidotransferase-like"/>
    <property type="match status" value="1"/>
</dbReference>
<evidence type="ECO:0000256" key="11">
    <source>
        <dbReference type="HAMAP-Rule" id="MF_01227"/>
    </source>
</evidence>